<evidence type="ECO:0000256" key="2">
    <source>
        <dbReference type="SAM" id="Phobius"/>
    </source>
</evidence>
<gene>
    <name evidence="3" type="ORF">FPZ49_20750</name>
</gene>
<dbReference type="EMBL" id="VNJI01000028">
    <property type="protein sequence ID" value="TVY08033.1"/>
    <property type="molecule type" value="Genomic_DNA"/>
</dbReference>
<comment type="subcellular location">
    <subcellularLocation>
        <location evidence="1">Cell membrane</location>
        <topology evidence="1">Multi-pass membrane protein</topology>
    </subcellularLocation>
</comment>
<feature type="transmembrane region" description="Helical" evidence="2">
    <location>
        <begin position="316"/>
        <end position="336"/>
    </location>
</feature>
<keyword evidence="2" id="KW-0812">Transmembrane</keyword>
<sequence>MLLGGYAFQAGSVDSLVNLGAVLSAVFSAYLLSRFRFYRHMFLTFSVCSLVSLTGLVVCLLAASPQVVIGITLLTVFLYYFFTGSVSLPLYELLNLFVDKRSRIVVMSNCLAIGQLASMFMSLGIAWLLSLPASNPFLHYRWIFGVAVLFCGLNALTTLRLERVEVNRGTAAPLRFSTLYGEQFTELRQNKSLQLFMAAVILYAFNWSATGLFIGLGYRENAVRMNEILASGIFVRTFIKAACYYLCGQLANRYGNKSILIAIGMVGLASPLTSLFLPVDYFILILIATNIMPMAYVYFLNHLFDRSDELTFKGRFTFFTLAAVPATVSIPFLGVLVERQPAVFGLVMLIIQLIGITLVWKIKTAEEEESEALPQISRKER</sequence>
<feature type="transmembrane region" description="Helical" evidence="2">
    <location>
        <begin position="42"/>
        <end position="63"/>
    </location>
</feature>
<dbReference type="GO" id="GO:0022857">
    <property type="term" value="F:transmembrane transporter activity"/>
    <property type="evidence" value="ECO:0007669"/>
    <property type="project" value="InterPro"/>
</dbReference>
<feature type="transmembrane region" description="Helical" evidence="2">
    <location>
        <begin position="69"/>
        <end position="94"/>
    </location>
</feature>
<dbReference type="Pfam" id="PF07690">
    <property type="entry name" value="MFS_1"/>
    <property type="match status" value="1"/>
</dbReference>
<protein>
    <submittedName>
        <fullName evidence="3">MFS transporter</fullName>
    </submittedName>
</protein>
<evidence type="ECO:0000313" key="4">
    <source>
        <dbReference type="Proteomes" id="UP000317036"/>
    </source>
</evidence>
<evidence type="ECO:0000256" key="1">
    <source>
        <dbReference type="ARBA" id="ARBA00004651"/>
    </source>
</evidence>
<dbReference type="InterPro" id="IPR052528">
    <property type="entry name" value="Sugar_transport-like"/>
</dbReference>
<dbReference type="SUPFAM" id="SSF103473">
    <property type="entry name" value="MFS general substrate transporter"/>
    <property type="match status" value="1"/>
</dbReference>
<feature type="transmembrane region" description="Helical" evidence="2">
    <location>
        <begin position="283"/>
        <end position="304"/>
    </location>
</feature>
<reference evidence="3 4" key="1">
    <citation type="submission" date="2019-07" db="EMBL/GenBank/DDBJ databases">
        <authorList>
            <person name="Kim J."/>
        </authorList>
    </citation>
    <scope>NUCLEOTIDE SEQUENCE [LARGE SCALE GENOMIC DNA]</scope>
    <source>
        <strain evidence="3 4">JC52</strain>
    </source>
</reference>
<keyword evidence="2" id="KW-1133">Transmembrane helix</keyword>
<feature type="transmembrane region" description="Helical" evidence="2">
    <location>
        <begin position="342"/>
        <end position="360"/>
    </location>
</feature>
<comment type="caution">
    <text evidence="3">The sequence shown here is derived from an EMBL/GenBank/DDBJ whole genome shotgun (WGS) entry which is preliminary data.</text>
</comment>
<accession>A0A559K7H3</accession>
<keyword evidence="4" id="KW-1185">Reference proteome</keyword>
<dbReference type="PANTHER" id="PTHR23526:SF2">
    <property type="entry name" value="MAJOR FACILITATOR SUPERFAMILY (MFS) PROFILE DOMAIN-CONTAINING PROTEIN"/>
    <property type="match status" value="1"/>
</dbReference>
<dbReference type="GO" id="GO:0005886">
    <property type="term" value="C:plasma membrane"/>
    <property type="evidence" value="ECO:0007669"/>
    <property type="project" value="UniProtKB-SubCell"/>
</dbReference>
<dbReference type="Gene3D" id="1.20.1250.20">
    <property type="entry name" value="MFS general substrate transporter like domains"/>
    <property type="match status" value="1"/>
</dbReference>
<proteinExistence type="predicted"/>
<feature type="transmembrane region" description="Helical" evidence="2">
    <location>
        <begin position="195"/>
        <end position="216"/>
    </location>
</feature>
<keyword evidence="2" id="KW-0472">Membrane</keyword>
<feature type="transmembrane region" description="Helical" evidence="2">
    <location>
        <begin position="140"/>
        <end position="159"/>
    </location>
</feature>
<dbReference type="PANTHER" id="PTHR23526">
    <property type="entry name" value="INTEGRAL MEMBRANE TRANSPORT PROTEIN-RELATED"/>
    <property type="match status" value="1"/>
</dbReference>
<dbReference type="Proteomes" id="UP000317036">
    <property type="component" value="Unassembled WGS sequence"/>
</dbReference>
<dbReference type="AlphaFoldDB" id="A0A559K7H3"/>
<feature type="transmembrane region" description="Helical" evidence="2">
    <location>
        <begin position="228"/>
        <end position="247"/>
    </location>
</feature>
<feature type="transmembrane region" description="Helical" evidence="2">
    <location>
        <begin position="106"/>
        <end position="128"/>
    </location>
</feature>
<dbReference type="InterPro" id="IPR036259">
    <property type="entry name" value="MFS_trans_sf"/>
</dbReference>
<organism evidence="3 4">
    <name type="scientific">Paenibacillus cremeus</name>
    <dbReference type="NCBI Taxonomy" id="2163881"/>
    <lineage>
        <taxon>Bacteria</taxon>
        <taxon>Bacillati</taxon>
        <taxon>Bacillota</taxon>
        <taxon>Bacilli</taxon>
        <taxon>Bacillales</taxon>
        <taxon>Paenibacillaceae</taxon>
        <taxon>Paenibacillus</taxon>
    </lineage>
</organism>
<feature type="transmembrane region" description="Helical" evidence="2">
    <location>
        <begin position="259"/>
        <end position="277"/>
    </location>
</feature>
<dbReference type="InterPro" id="IPR011701">
    <property type="entry name" value="MFS"/>
</dbReference>
<name>A0A559K7H3_9BACL</name>
<feature type="transmembrane region" description="Helical" evidence="2">
    <location>
        <begin position="6"/>
        <end position="30"/>
    </location>
</feature>
<evidence type="ECO:0000313" key="3">
    <source>
        <dbReference type="EMBL" id="TVY08033.1"/>
    </source>
</evidence>